<dbReference type="Proteomes" id="UP001194539">
    <property type="component" value="Unassembled WGS sequence"/>
</dbReference>
<organism evidence="1 2">
    <name type="scientific">Bradyrhizobium diversitatis</name>
    <dbReference type="NCBI Taxonomy" id="2755406"/>
    <lineage>
        <taxon>Bacteria</taxon>
        <taxon>Pseudomonadati</taxon>
        <taxon>Pseudomonadota</taxon>
        <taxon>Alphaproteobacteria</taxon>
        <taxon>Hyphomicrobiales</taxon>
        <taxon>Nitrobacteraceae</taxon>
        <taxon>Bradyrhizobium</taxon>
    </lineage>
</organism>
<evidence type="ECO:0000313" key="1">
    <source>
        <dbReference type="EMBL" id="MBH5389086.1"/>
    </source>
</evidence>
<protein>
    <submittedName>
        <fullName evidence="1">Uncharacterized protein</fullName>
    </submittedName>
</protein>
<dbReference type="RefSeq" id="WP_197967594.1">
    <property type="nucleotide sequence ID" value="NZ_JACEGD010000020.1"/>
</dbReference>
<keyword evidence="2" id="KW-1185">Reference proteome</keyword>
<accession>A0ABS0P760</accession>
<sequence length="48" mass="5274">MRDPARSPALEFQQLVALDSKGNEVVAAAEVEEDRSICLLCSIEPEDK</sequence>
<gene>
    <name evidence="1" type="ORF">H1B27_22745</name>
</gene>
<dbReference type="EMBL" id="JACEGD010000020">
    <property type="protein sequence ID" value="MBH5389086.1"/>
    <property type="molecule type" value="Genomic_DNA"/>
</dbReference>
<comment type="caution">
    <text evidence="1">The sequence shown here is derived from an EMBL/GenBank/DDBJ whole genome shotgun (WGS) entry which is preliminary data.</text>
</comment>
<reference evidence="1 2" key="1">
    <citation type="submission" date="2020-07" db="EMBL/GenBank/DDBJ databases">
        <title>Bradyrhizobium diversity isolated from nodules of indigenous legumes of Western Australia.</title>
        <authorList>
            <person name="Klepa M.S."/>
        </authorList>
    </citation>
    <scope>NUCLEOTIDE SEQUENCE [LARGE SCALE GENOMIC DNA]</scope>
    <source>
        <strain evidence="1 2">CNPSo 4019</strain>
    </source>
</reference>
<proteinExistence type="predicted"/>
<evidence type="ECO:0000313" key="2">
    <source>
        <dbReference type="Proteomes" id="UP001194539"/>
    </source>
</evidence>
<name>A0ABS0P760_9BRAD</name>